<keyword evidence="3" id="KW-0378">Hydrolase</keyword>
<evidence type="ECO:0000256" key="5">
    <source>
        <dbReference type="ARBA" id="ARBA00042398"/>
    </source>
</evidence>
<sequence length="266" mass="30267">EIDTRKSTEWLELKWHGHEKIVRPDEIRFTLPPSLDSSSEIIQHRIQGSLLAMAVGDALGVPFESAMREHMLNNPVTDSMIENRRKSHHWNHVLKEAEKTPTNAEVCIIPSETEPVTSDSALMRLAPIPLFFYRSPKVAVYYSGESCRLTFEQNGKLAIDICRYYGALIVAALHGEKKEELLHNNFYERKFQLGWFGNEPLHEDVLGVAHGGDTDTSAAIYGMLAGAYYGVEAIDKEWIQQLYASQFIGAIALWLDYEGLKWFQKQ</sequence>
<feature type="binding site" evidence="12">
    <location>
        <position position="215"/>
    </location>
    <ligand>
        <name>Mg(2+)</name>
        <dbReference type="ChEBI" id="CHEBI:18420"/>
        <label>1</label>
    </ligand>
</feature>
<dbReference type="Pfam" id="PF03747">
    <property type="entry name" value="ADP_ribosyl_GH"/>
    <property type="match status" value="2"/>
</dbReference>
<gene>
    <name evidence="13" type="ORF">OTI717_LOCUS23625</name>
</gene>
<dbReference type="EC" id="3.2.1.143" evidence="2"/>
<evidence type="ECO:0000256" key="7">
    <source>
        <dbReference type="ARBA" id="ARBA00042722"/>
    </source>
</evidence>
<dbReference type="Gene3D" id="1.10.4080.10">
    <property type="entry name" value="ADP-ribosylation/Crystallin J1"/>
    <property type="match status" value="2"/>
</dbReference>
<dbReference type="PANTHER" id="PTHR16222">
    <property type="entry name" value="ADP-RIBOSYLGLYCOHYDROLASE"/>
    <property type="match status" value="1"/>
</dbReference>
<comment type="catalytic activity">
    <reaction evidence="11">
        <text>alpha-NAD(+) + H2O = ADP-D-ribose + nicotinamide + H(+)</text>
        <dbReference type="Rhea" id="RHEA:68792"/>
        <dbReference type="ChEBI" id="CHEBI:15377"/>
        <dbReference type="ChEBI" id="CHEBI:15378"/>
        <dbReference type="ChEBI" id="CHEBI:17154"/>
        <dbReference type="ChEBI" id="CHEBI:57967"/>
        <dbReference type="ChEBI" id="CHEBI:77017"/>
    </reaction>
</comment>
<dbReference type="GO" id="GO:0004649">
    <property type="term" value="F:poly(ADP-ribose) glycohydrolase activity"/>
    <property type="evidence" value="ECO:0007669"/>
    <property type="project" value="UniProtKB-EC"/>
</dbReference>
<comment type="caution">
    <text evidence="13">The sequence shown here is derived from an EMBL/GenBank/DDBJ whole genome shotgun (WGS) entry which is preliminary data.</text>
</comment>
<evidence type="ECO:0000256" key="4">
    <source>
        <dbReference type="ARBA" id="ARBA00041057"/>
    </source>
</evidence>
<keyword evidence="12" id="KW-0460">Magnesium</keyword>
<proteinExistence type="inferred from homology"/>
<evidence type="ECO:0000256" key="9">
    <source>
        <dbReference type="ARBA" id="ARBA00043187"/>
    </source>
</evidence>
<dbReference type="InterPro" id="IPR036705">
    <property type="entry name" value="Ribosyl_crysJ1_sf"/>
</dbReference>
<dbReference type="AlphaFoldDB" id="A0A819HB71"/>
<evidence type="ECO:0000256" key="3">
    <source>
        <dbReference type="ARBA" id="ARBA00022801"/>
    </source>
</evidence>
<protein>
    <recommendedName>
        <fullName evidence="4">ADP-ribosylhydrolase ARH3</fullName>
        <ecNumber evidence="2">3.2.1.143</ecNumber>
    </recommendedName>
    <alternativeName>
        <fullName evidence="5">ADP-ribose glycohydrolase ARH3</fullName>
    </alternativeName>
    <alternativeName>
        <fullName evidence="6">ADP-ribosylhydrolase 3</fullName>
    </alternativeName>
    <alternativeName>
        <fullName evidence="9">O-acetyl-ADP-ribose deacetylase ARH3</fullName>
    </alternativeName>
    <alternativeName>
        <fullName evidence="10">Poly(ADP-ribose) glycohydrolase ARH3</fullName>
    </alternativeName>
    <alternativeName>
        <fullName evidence="8">[Protein ADP-ribosylarginine] hydrolase-like protein 2</fullName>
    </alternativeName>
    <alternativeName>
        <fullName evidence="7">[Protein ADP-ribosylserine] hydrolase</fullName>
    </alternativeName>
</protein>
<evidence type="ECO:0000256" key="6">
    <source>
        <dbReference type="ARBA" id="ARBA00042471"/>
    </source>
</evidence>
<accession>A0A819HB71</accession>
<dbReference type="EMBL" id="CAJOAX010004269">
    <property type="protein sequence ID" value="CAF3897861.1"/>
    <property type="molecule type" value="Genomic_DNA"/>
</dbReference>
<evidence type="ECO:0000256" key="10">
    <source>
        <dbReference type="ARBA" id="ARBA00043193"/>
    </source>
</evidence>
<evidence type="ECO:0000256" key="2">
    <source>
        <dbReference type="ARBA" id="ARBA00012255"/>
    </source>
</evidence>
<evidence type="ECO:0000256" key="1">
    <source>
        <dbReference type="ARBA" id="ARBA00010702"/>
    </source>
</evidence>
<feature type="binding site" evidence="12">
    <location>
        <position position="213"/>
    </location>
    <ligand>
        <name>Mg(2+)</name>
        <dbReference type="ChEBI" id="CHEBI:18420"/>
        <label>1</label>
    </ligand>
</feature>
<feature type="non-terminal residue" evidence="13">
    <location>
        <position position="1"/>
    </location>
</feature>
<dbReference type="SUPFAM" id="SSF101478">
    <property type="entry name" value="ADP-ribosylglycohydrolase"/>
    <property type="match status" value="1"/>
</dbReference>
<evidence type="ECO:0000313" key="14">
    <source>
        <dbReference type="Proteomes" id="UP000663823"/>
    </source>
</evidence>
<keyword evidence="12" id="KW-0479">Metal-binding</keyword>
<dbReference type="InterPro" id="IPR050792">
    <property type="entry name" value="ADP-ribosylglycohydrolase"/>
</dbReference>
<evidence type="ECO:0000313" key="13">
    <source>
        <dbReference type="EMBL" id="CAF3897861.1"/>
    </source>
</evidence>
<name>A0A819HB71_9BILA</name>
<evidence type="ECO:0000256" key="12">
    <source>
        <dbReference type="PIRSR" id="PIRSR605502-1"/>
    </source>
</evidence>
<dbReference type="GO" id="GO:0046872">
    <property type="term" value="F:metal ion binding"/>
    <property type="evidence" value="ECO:0007669"/>
    <property type="project" value="UniProtKB-KW"/>
</dbReference>
<feature type="binding site" evidence="12">
    <location>
        <position position="216"/>
    </location>
    <ligand>
        <name>Mg(2+)</name>
        <dbReference type="ChEBI" id="CHEBI:18420"/>
        <label>1</label>
    </ligand>
</feature>
<organism evidence="13 14">
    <name type="scientific">Rotaria sordida</name>
    <dbReference type="NCBI Taxonomy" id="392033"/>
    <lineage>
        <taxon>Eukaryota</taxon>
        <taxon>Metazoa</taxon>
        <taxon>Spiralia</taxon>
        <taxon>Gnathifera</taxon>
        <taxon>Rotifera</taxon>
        <taxon>Eurotatoria</taxon>
        <taxon>Bdelloidea</taxon>
        <taxon>Philodinida</taxon>
        <taxon>Philodinidae</taxon>
        <taxon>Rotaria</taxon>
    </lineage>
</organism>
<dbReference type="InterPro" id="IPR005502">
    <property type="entry name" value="Ribosyl_crysJ1"/>
</dbReference>
<evidence type="ECO:0000256" key="8">
    <source>
        <dbReference type="ARBA" id="ARBA00042850"/>
    </source>
</evidence>
<dbReference type="Proteomes" id="UP000663823">
    <property type="component" value="Unassembled WGS sequence"/>
</dbReference>
<evidence type="ECO:0000256" key="11">
    <source>
        <dbReference type="ARBA" id="ARBA00049015"/>
    </source>
</evidence>
<comment type="similarity">
    <text evidence="1">Belongs to the ADP-ribosylglycohydrolase family.</text>
</comment>
<reference evidence="13" key="1">
    <citation type="submission" date="2021-02" db="EMBL/GenBank/DDBJ databases">
        <authorList>
            <person name="Nowell W R."/>
        </authorList>
    </citation>
    <scope>NUCLEOTIDE SEQUENCE</scope>
</reference>
<dbReference type="PANTHER" id="PTHR16222:SF24">
    <property type="entry name" value="ADP-RIBOSYLHYDROLASE ARH3"/>
    <property type="match status" value="1"/>
</dbReference>
<comment type="cofactor">
    <cofactor evidence="12">
        <name>Mg(2+)</name>
        <dbReference type="ChEBI" id="CHEBI:18420"/>
    </cofactor>
    <text evidence="12">Binds 2 magnesium ions per subunit.</text>
</comment>